<dbReference type="InterPro" id="IPR027417">
    <property type="entry name" value="P-loop_NTPase"/>
</dbReference>
<dbReference type="InterPro" id="IPR056884">
    <property type="entry name" value="NPHP3-like_N"/>
</dbReference>
<accession>A0A9P1H049</accession>
<evidence type="ECO:0000313" key="3">
    <source>
        <dbReference type="EMBL" id="CAI4213161.1"/>
    </source>
</evidence>
<dbReference type="Pfam" id="PF24883">
    <property type="entry name" value="NPHP3_N"/>
    <property type="match status" value="1"/>
</dbReference>
<dbReference type="PROSITE" id="PS50837">
    <property type="entry name" value="NACHT"/>
    <property type="match status" value="1"/>
</dbReference>
<dbReference type="Proteomes" id="UP000838763">
    <property type="component" value="Unassembled WGS sequence"/>
</dbReference>
<organism evidence="3 4">
    <name type="scientific">Parascedosporium putredinis</name>
    <dbReference type="NCBI Taxonomy" id="1442378"/>
    <lineage>
        <taxon>Eukaryota</taxon>
        <taxon>Fungi</taxon>
        <taxon>Dikarya</taxon>
        <taxon>Ascomycota</taxon>
        <taxon>Pezizomycotina</taxon>
        <taxon>Sordariomycetes</taxon>
        <taxon>Hypocreomycetidae</taxon>
        <taxon>Microascales</taxon>
        <taxon>Microascaceae</taxon>
        <taxon>Parascedosporium</taxon>
    </lineage>
</organism>
<evidence type="ECO:0000256" key="1">
    <source>
        <dbReference type="ARBA" id="ARBA00022737"/>
    </source>
</evidence>
<gene>
    <name evidence="3" type="ORF">PPNO1_LOCUS2912</name>
</gene>
<dbReference type="Gene3D" id="3.40.50.300">
    <property type="entry name" value="P-loop containing nucleotide triphosphate hydrolases"/>
    <property type="match status" value="1"/>
</dbReference>
<evidence type="ECO:0000313" key="4">
    <source>
        <dbReference type="Proteomes" id="UP000838763"/>
    </source>
</evidence>
<dbReference type="OrthoDB" id="443402at2759"/>
<dbReference type="PANTHER" id="PTHR10039">
    <property type="entry name" value="AMELOGENIN"/>
    <property type="match status" value="1"/>
</dbReference>
<dbReference type="PANTHER" id="PTHR10039:SF5">
    <property type="entry name" value="NACHT DOMAIN-CONTAINING PROTEIN"/>
    <property type="match status" value="1"/>
</dbReference>
<protein>
    <recommendedName>
        <fullName evidence="2">NACHT domain-containing protein</fullName>
    </recommendedName>
</protein>
<feature type="domain" description="NACHT" evidence="2">
    <location>
        <begin position="238"/>
        <end position="377"/>
    </location>
</feature>
<dbReference type="SUPFAM" id="SSF52540">
    <property type="entry name" value="P-loop containing nucleoside triphosphate hydrolases"/>
    <property type="match status" value="1"/>
</dbReference>
<dbReference type="InterPro" id="IPR007111">
    <property type="entry name" value="NACHT_NTPase"/>
</dbReference>
<reference evidence="3" key="1">
    <citation type="submission" date="2022-11" db="EMBL/GenBank/DDBJ databases">
        <authorList>
            <person name="Scott C."/>
            <person name="Bruce N."/>
        </authorList>
    </citation>
    <scope>NUCLEOTIDE SEQUENCE</scope>
</reference>
<sequence>MDPASAVGLASSILTFIDFSVKLVSGALEVYRSADGTLEENARLERVIGDFDVVAGELACQASGGTRAERSIRELALECRPDAELLVGLLRSLKVPGKRTLWRSVAAQSEIMLNMVLLLRYVEKIGVELEKVKLDVIKEIQGDSVPQEPGGDEMGSLEDVKTSLRKLQHVTRALPVKQRILRQLIFDELPRRREQIYRADDETCGWVFDTDKLDPETRGDNRSRASQEIVEWLRGSNGVLHISGKAGSGKSTLVRYIAQQQRTMQELATWAGEKPLIKADFYFWNSGSELQRSQQGFFRSLLFEVLRSAPDLIGEVFPGLWSRYQGSWTKESGYKFCFFIDGLDEYEGDIMAQEELALRLVQWAEMDNVKILTAARPHHEYNGILARRDNTIHLHTLNKPDIEAYCKTRFAKDRIACREGKSLDPIVEKISSSAEGIFLWAFLVVNKLLEAMRQGDPLHVVRKKLDETPKELNELYTNLRNSISSPIDRKRCDRMLLLAHHMFVTNRGTVMFISQHVVSFFHRTVKDYLLENEARMRELEASFPHFDEGIIYGNIFTADHLLIRGTVGVDGLENHLSATARDLETLGKAGVPFLDMLRALHDAAFEAAPVERRCKGVQEYEEAVESGVRCVIRYGKEKFHMSSNLILELMMRTNSLSRFVLTTSTTRSRFLPLHGLEDVIGLRSDRPMSFIHFLATNQHYDYVLEQLAADPSRIRAAAGDDLSLLVSAISDPKDLGSDGGDRGFGALLEAEDLDETILVYWIVSDQVGTLDPGFRMPVYLAALLLIVAKCVETTPCDDGLPGRKVTFRTTTIARATDSLLKHARQRGKASLLALRQGKGSGKDPGLVAEILAHCEHRLGLSGLDAFLSRRRTRITRWGNTSGIAWP</sequence>
<name>A0A9P1H049_9PEZI</name>
<evidence type="ECO:0000259" key="2">
    <source>
        <dbReference type="PROSITE" id="PS50837"/>
    </source>
</evidence>
<keyword evidence="4" id="KW-1185">Reference proteome</keyword>
<keyword evidence="1" id="KW-0677">Repeat</keyword>
<dbReference type="AlphaFoldDB" id="A0A9P1H049"/>
<comment type="caution">
    <text evidence="3">The sequence shown here is derived from an EMBL/GenBank/DDBJ whole genome shotgun (WGS) entry which is preliminary data.</text>
</comment>
<proteinExistence type="predicted"/>
<dbReference type="EMBL" id="CALLCH030000007">
    <property type="protein sequence ID" value="CAI4213161.1"/>
    <property type="molecule type" value="Genomic_DNA"/>
</dbReference>